<gene>
    <name evidence="1" type="ORF">OMO_01341</name>
</gene>
<dbReference type="EMBL" id="AHYS01000006">
    <property type="protein sequence ID" value="ESK61281.1"/>
    <property type="molecule type" value="Genomic_DNA"/>
</dbReference>
<proteinExistence type="predicted"/>
<accession>S1R849</accession>
<dbReference type="HOGENOM" id="CLU_3061181_0_0_9"/>
<keyword evidence="2" id="KW-1185">Reference proteome</keyword>
<name>S1R849_9ENTE</name>
<reference evidence="1 2" key="1">
    <citation type="submission" date="2013-10" db="EMBL/GenBank/DDBJ databases">
        <title>The Genome Sequence of Enterococcus cecorum DSM 20682 (= ATCC 43198) (Illumina assembly).</title>
        <authorList>
            <consortium name="The Broad Institute Genomics Platform"/>
            <consortium name="The Broad Institute Genome Sequencing Center for Infectious Disease"/>
            <person name="Earl A."/>
            <person name="Russ C."/>
            <person name="Gilmore M."/>
            <person name="Surin D."/>
            <person name="Walker B."/>
            <person name="Young S."/>
            <person name="Zeng Q."/>
            <person name="Gargeya S."/>
            <person name="Fitzgerald M."/>
            <person name="Haas B."/>
            <person name="Abouelleil A."/>
            <person name="Allen A.W."/>
            <person name="Alvarado L."/>
            <person name="Arachchi H.M."/>
            <person name="Berlin A.M."/>
            <person name="Chapman S.B."/>
            <person name="Gainer-Dewar J."/>
            <person name="Goldberg J."/>
            <person name="Griggs A."/>
            <person name="Gujja S."/>
            <person name="Hansen M."/>
            <person name="Howarth C."/>
            <person name="Imamovic A."/>
            <person name="Ireland A."/>
            <person name="Larimer J."/>
            <person name="McCowan C."/>
            <person name="Murphy C."/>
            <person name="Pearson M."/>
            <person name="Poon T.W."/>
            <person name="Priest M."/>
            <person name="Roberts A."/>
            <person name="Saif S."/>
            <person name="Shea T."/>
            <person name="Sisk P."/>
            <person name="Sykes S."/>
            <person name="Wortman J."/>
            <person name="Nusbaum C."/>
            <person name="Birren B."/>
        </authorList>
    </citation>
    <scope>NUCLEOTIDE SEQUENCE [LARGE SCALE GENOMIC DNA]</scope>
    <source>
        <strain evidence="1 2">ATCC 43198</strain>
    </source>
</reference>
<dbReference type="Proteomes" id="UP000017415">
    <property type="component" value="Unassembled WGS sequence"/>
</dbReference>
<dbReference type="PATRIC" id="fig|1121864.4.peg.711"/>
<organism evidence="1 2">
    <name type="scientific">Enterococcus cecorum DSM 20682 = ATCC 43198</name>
    <dbReference type="NCBI Taxonomy" id="1121864"/>
    <lineage>
        <taxon>Bacteria</taxon>
        <taxon>Bacillati</taxon>
        <taxon>Bacillota</taxon>
        <taxon>Bacilli</taxon>
        <taxon>Lactobacillales</taxon>
        <taxon>Enterococcaceae</taxon>
        <taxon>Enterococcus</taxon>
    </lineage>
</organism>
<evidence type="ECO:0000313" key="2">
    <source>
        <dbReference type="Proteomes" id="UP000017415"/>
    </source>
</evidence>
<dbReference type="AlphaFoldDB" id="S1R849"/>
<dbReference type="InterPro" id="IPR036410">
    <property type="entry name" value="HSP_DnaJ_Cys-rich_dom_sf"/>
</dbReference>
<dbReference type="Gene3D" id="2.10.230.10">
    <property type="entry name" value="Heat shock protein DnaJ, cysteine-rich domain"/>
    <property type="match status" value="1"/>
</dbReference>
<sequence length="53" mass="6020">MVNKKCTLCNGTGRIVTERHSENLITVRQCPRCNKQGPVVNVGKINQGWLRRL</sequence>
<dbReference type="STRING" id="44008.GCA_001318175_01802"/>
<evidence type="ECO:0000313" key="1">
    <source>
        <dbReference type="EMBL" id="ESK61281.1"/>
    </source>
</evidence>
<comment type="caution">
    <text evidence="1">The sequence shown here is derived from an EMBL/GenBank/DDBJ whole genome shotgun (WGS) entry which is preliminary data.</text>
</comment>
<dbReference type="SUPFAM" id="SSF57938">
    <property type="entry name" value="DnaJ/Hsp40 cysteine-rich domain"/>
    <property type="match status" value="1"/>
</dbReference>
<protein>
    <submittedName>
        <fullName evidence="1">Uncharacterized protein</fullName>
    </submittedName>
</protein>